<dbReference type="RefSeq" id="XP_009834654.1">
    <property type="nucleotide sequence ID" value="XM_009836352.1"/>
</dbReference>
<evidence type="ECO:0000256" key="1">
    <source>
        <dbReference type="SAM" id="SignalP"/>
    </source>
</evidence>
<dbReference type="GeneID" id="20811956"/>
<gene>
    <name evidence="2" type="ORF">H257_09960</name>
</gene>
<protein>
    <submittedName>
        <fullName evidence="2">Uncharacterized protein</fullName>
    </submittedName>
</protein>
<accession>W4G8I6</accession>
<reference evidence="2" key="1">
    <citation type="submission" date="2013-12" db="EMBL/GenBank/DDBJ databases">
        <title>The Genome Sequence of Aphanomyces astaci APO3.</title>
        <authorList>
            <consortium name="The Broad Institute Genomics Platform"/>
            <person name="Russ C."/>
            <person name="Tyler B."/>
            <person name="van West P."/>
            <person name="Dieguez-Uribeondo J."/>
            <person name="Young S.K."/>
            <person name="Zeng Q."/>
            <person name="Gargeya S."/>
            <person name="Fitzgerald M."/>
            <person name="Abouelleil A."/>
            <person name="Alvarado L."/>
            <person name="Chapman S.B."/>
            <person name="Gainer-Dewar J."/>
            <person name="Goldberg J."/>
            <person name="Griggs A."/>
            <person name="Gujja S."/>
            <person name="Hansen M."/>
            <person name="Howarth C."/>
            <person name="Imamovic A."/>
            <person name="Ireland A."/>
            <person name="Larimer J."/>
            <person name="McCowan C."/>
            <person name="Murphy C."/>
            <person name="Pearson M."/>
            <person name="Poon T.W."/>
            <person name="Priest M."/>
            <person name="Roberts A."/>
            <person name="Saif S."/>
            <person name="Shea T."/>
            <person name="Sykes S."/>
            <person name="Wortman J."/>
            <person name="Nusbaum C."/>
            <person name="Birren B."/>
        </authorList>
    </citation>
    <scope>NUCLEOTIDE SEQUENCE [LARGE SCALE GENOMIC DNA]</scope>
    <source>
        <strain evidence="2">APO3</strain>
    </source>
</reference>
<evidence type="ECO:0000313" key="2">
    <source>
        <dbReference type="EMBL" id="ETV76012.1"/>
    </source>
</evidence>
<dbReference type="VEuPathDB" id="FungiDB:H257_09960"/>
<sequence length="261" mass="29694">MTLGEHLFFAFLLLLLHVKQHAGAAHGGAASNHNSRNGATRQGLRRVLRGAAAVRVVLLDGCRGMAIMSRRGRCRVGHGRLGRVGCVRGRGHNGWVRHGRVRRRERGFDWWNRRVVELGGRGFGWVRGRRRIGRRRPGRRVVWRTSVPVPAVLRRRRGWVVVHVAGWNEFVRGADAASGNARRLRHERVAVARAVVASARRWNETVAKALALQRCRPRRRRLHEHARSRRGLGLPQRGSTGPAKRILLLVRRDRFKGVRQE</sequence>
<proteinExistence type="predicted"/>
<name>W4G8I6_APHAT</name>
<feature type="chain" id="PRO_5004842374" evidence="1">
    <location>
        <begin position="25"/>
        <end position="261"/>
    </location>
</feature>
<dbReference type="AlphaFoldDB" id="W4G8I6"/>
<feature type="signal peptide" evidence="1">
    <location>
        <begin position="1"/>
        <end position="24"/>
    </location>
</feature>
<organism evidence="2">
    <name type="scientific">Aphanomyces astaci</name>
    <name type="common">Crayfish plague agent</name>
    <dbReference type="NCBI Taxonomy" id="112090"/>
    <lineage>
        <taxon>Eukaryota</taxon>
        <taxon>Sar</taxon>
        <taxon>Stramenopiles</taxon>
        <taxon>Oomycota</taxon>
        <taxon>Saprolegniomycetes</taxon>
        <taxon>Saprolegniales</taxon>
        <taxon>Verrucalvaceae</taxon>
        <taxon>Aphanomyces</taxon>
    </lineage>
</organism>
<dbReference type="EMBL" id="KI913138">
    <property type="protein sequence ID" value="ETV76012.1"/>
    <property type="molecule type" value="Genomic_DNA"/>
</dbReference>
<keyword evidence="1" id="KW-0732">Signal</keyword>